<accession>A0A2P2PLX0</accession>
<dbReference type="AlphaFoldDB" id="A0A2P2PLX0"/>
<reference evidence="1" key="1">
    <citation type="submission" date="2018-02" db="EMBL/GenBank/DDBJ databases">
        <title>Rhizophora mucronata_Transcriptome.</title>
        <authorList>
            <person name="Meera S.P."/>
            <person name="Sreeshan A."/>
            <person name="Augustine A."/>
        </authorList>
    </citation>
    <scope>NUCLEOTIDE SEQUENCE</scope>
    <source>
        <tissue evidence="1">Leaf</tissue>
    </source>
</reference>
<dbReference type="EMBL" id="GGEC01075171">
    <property type="protein sequence ID" value="MBX55655.1"/>
    <property type="molecule type" value="Transcribed_RNA"/>
</dbReference>
<protein>
    <submittedName>
        <fullName evidence="1">Uncharacterized protein MANES_13G136100</fullName>
    </submittedName>
</protein>
<evidence type="ECO:0000313" key="1">
    <source>
        <dbReference type="EMBL" id="MBX55655.1"/>
    </source>
</evidence>
<sequence>MTRLVLSCSILSKDCRSGLLAQAASYEFKSAVKLELVLWRGNGGASPPLFLLDCPSIISAYKNQEDFKQLNEDSAAKIRCPEITSV</sequence>
<proteinExistence type="predicted"/>
<organism evidence="1">
    <name type="scientific">Rhizophora mucronata</name>
    <name type="common">Asiatic mangrove</name>
    <dbReference type="NCBI Taxonomy" id="61149"/>
    <lineage>
        <taxon>Eukaryota</taxon>
        <taxon>Viridiplantae</taxon>
        <taxon>Streptophyta</taxon>
        <taxon>Embryophyta</taxon>
        <taxon>Tracheophyta</taxon>
        <taxon>Spermatophyta</taxon>
        <taxon>Magnoliopsida</taxon>
        <taxon>eudicotyledons</taxon>
        <taxon>Gunneridae</taxon>
        <taxon>Pentapetalae</taxon>
        <taxon>rosids</taxon>
        <taxon>fabids</taxon>
        <taxon>Malpighiales</taxon>
        <taxon>Rhizophoraceae</taxon>
        <taxon>Rhizophora</taxon>
    </lineage>
</organism>
<name>A0A2P2PLX0_RHIMU</name>